<dbReference type="OrthoDB" id="10334102at2759"/>
<dbReference type="AlphaFoldDB" id="A0A2P5FT79"/>
<name>A0A2P5FT79_TREOI</name>
<keyword evidence="2" id="KW-1185">Reference proteome</keyword>
<evidence type="ECO:0000313" key="1">
    <source>
        <dbReference type="EMBL" id="POO01003.1"/>
    </source>
</evidence>
<accession>A0A2P5FT79</accession>
<sequence>MEATNRSCTLNMYSFKIENPSLPDSISESSLATLEIRMMGSFGGGAEGAPYESLIPYVEGFVGEAAEALGFKESLGWWLRFMLPLLTLLINNM</sequence>
<dbReference type="Proteomes" id="UP000237000">
    <property type="component" value="Unassembled WGS sequence"/>
</dbReference>
<protein>
    <submittedName>
        <fullName evidence="1">Uncharacterized protein</fullName>
    </submittedName>
</protein>
<dbReference type="InParanoid" id="A0A2P5FT79"/>
<gene>
    <name evidence="1" type="ORF">TorRG33x02_031860</name>
</gene>
<comment type="caution">
    <text evidence="1">The sequence shown here is derived from an EMBL/GenBank/DDBJ whole genome shotgun (WGS) entry which is preliminary data.</text>
</comment>
<reference evidence="2" key="1">
    <citation type="submission" date="2016-06" db="EMBL/GenBank/DDBJ databases">
        <title>Parallel loss of symbiosis genes in relatives of nitrogen-fixing non-legume Parasponia.</title>
        <authorList>
            <person name="Van Velzen R."/>
            <person name="Holmer R."/>
            <person name="Bu F."/>
            <person name="Rutten L."/>
            <person name="Van Zeijl A."/>
            <person name="Liu W."/>
            <person name="Santuari L."/>
            <person name="Cao Q."/>
            <person name="Sharma T."/>
            <person name="Shen D."/>
            <person name="Roswanjaya Y."/>
            <person name="Wardhani T."/>
            <person name="Kalhor M.S."/>
            <person name="Jansen J."/>
            <person name="Van den Hoogen J."/>
            <person name="Gungor B."/>
            <person name="Hartog M."/>
            <person name="Hontelez J."/>
            <person name="Verver J."/>
            <person name="Yang W.-C."/>
            <person name="Schijlen E."/>
            <person name="Repin R."/>
            <person name="Schilthuizen M."/>
            <person name="Schranz E."/>
            <person name="Heidstra R."/>
            <person name="Miyata K."/>
            <person name="Fedorova E."/>
            <person name="Kohlen W."/>
            <person name="Bisseling T."/>
            <person name="Smit S."/>
            <person name="Geurts R."/>
        </authorList>
    </citation>
    <scope>NUCLEOTIDE SEQUENCE [LARGE SCALE GENOMIC DNA]</scope>
    <source>
        <strain evidence="2">cv. RG33-2</strain>
    </source>
</reference>
<evidence type="ECO:0000313" key="2">
    <source>
        <dbReference type="Proteomes" id="UP000237000"/>
    </source>
</evidence>
<proteinExistence type="predicted"/>
<organism evidence="1 2">
    <name type="scientific">Trema orientale</name>
    <name type="common">Charcoal tree</name>
    <name type="synonym">Celtis orientalis</name>
    <dbReference type="NCBI Taxonomy" id="63057"/>
    <lineage>
        <taxon>Eukaryota</taxon>
        <taxon>Viridiplantae</taxon>
        <taxon>Streptophyta</taxon>
        <taxon>Embryophyta</taxon>
        <taxon>Tracheophyta</taxon>
        <taxon>Spermatophyta</taxon>
        <taxon>Magnoliopsida</taxon>
        <taxon>eudicotyledons</taxon>
        <taxon>Gunneridae</taxon>
        <taxon>Pentapetalae</taxon>
        <taxon>rosids</taxon>
        <taxon>fabids</taxon>
        <taxon>Rosales</taxon>
        <taxon>Cannabaceae</taxon>
        <taxon>Trema</taxon>
    </lineage>
</organism>
<dbReference type="EMBL" id="JXTC01000010">
    <property type="protein sequence ID" value="POO01003.1"/>
    <property type="molecule type" value="Genomic_DNA"/>
</dbReference>